<proteinExistence type="predicted"/>
<reference evidence="1 2" key="1">
    <citation type="submission" date="2018-02" db="EMBL/GenBank/DDBJ databases">
        <title>Draft genome of wild Prunus yedoensis var. nudiflora.</title>
        <authorList>
            <person name="Baek S."/>
            <person name="Kim J.-H."/>
            <person name="Choi K."/>
            <person name="Kim G.-B."/>
            <person name="Cho A."/>
            <person name="Jang H."/>
            <person name="Shin C.-H."/>
            <person name="Yu H.-J."/>
            <person name="Mun J.-H."/>
        </authorList>
    </citation>
    <scope>NUCLEOTIDE SEQUENCE [LARGE SCALE GENOMIC DNA]</scope>
    <source>
        <strain evidence="2">cv. Jeju island</strain>
        <tissue evidence="1">Leaf</tissue>
    </source>
</reference>
<protein>
    <submittedName>
        <fullName evidence="1">Protein DYAD-like</fullName>
    </submittedName>
</protein>
<comment type="caution">
    <text evidence="1">The sequence shown here is derived from an EMBL/GenBank/DDBJ whole genome shotgun (WGS) entry which is preliminary data.</text>
</comment>
<keyword evidence="2" id="KW-1185">Reference proteome</keyword>
<dbReference type="Proteomes" id="UP000250321">
    <property type="component" value="Unassembled WGS sequence"/>
</dbReference>
<gene>
    <name evidence="1" type="ORF">Pyn_02439</name>
</gene>
<dbReference type="AlphaFoldDB" id="A0A314UWF4"/>
<sequence>MKGREMRNEYFQLDQCKLKLLPSITPTQLMGARVVMASEIDRHTVCVACPSIHSLSLHIHITERGYQFGNLIPALDVSDIWTASKEGPCFSELKFTRILQWGSSTDKEEVKAKARDKGIEVIVLDDDDDIEQENEEFLNLRRSRKKRKLEDLVARARWLAEWYKLENEKVEKLSIEVTKLKREAVAALTTSR</sequence>
<accession>A0A314UWF4</accession>
<evidence type="ECO:0000313" key="2">
    <source>
        <dbReference type="Proteomes" id="UP000250321"/>
    </source>
</evidence>
<dbReference type="EMBL" id="PJQY01003018">
    <property type="protein sequence ID" value="PQM40874.1"/>
    <property type="molecule type" value="Genomic_DNA"/>
</dbReference>
<evidence type="ECO:0000313" key="1">
    <source>
        <dbReference type="EMBL" id="PQM40874.1"/>
    </source>
</evidence>
<name>A0A314UWF4_PRUYE</name>
<organism evidence="1 2">
    <name type="scientific">Prunus yedoensis var. nudiflora</name>
    <dbReference type="NCBI Taxonomy" id="2094558"/>
    <lineage>
        <taxon>Eukaryota</taxon>
        <taxon>Viridiplantae</taxon>
        <taxon>Streptophyta</taxon>
        <taxon>Embryophyta</taxon>
        <taxon>Tracheophyta</taxon>
        <taxon>Spermatophyta</taxon>
        <taxon>Magnoliopsida</taxon>
        <taxon>eudicotyledons</taxon>
        <taxon>Gunneridae</taxon>
        <taxon>Pentapetalae</taxon>
        <taxon>rosids</taxon>
        <taxon>fabids</taxon>
        <taxon>Rosales</taxon>
        <taxon>Rosaceae</taxon>
        <taxon>Amygdaloideae</taxon>
        <taxon>Amygdaleae</taxon>
        <taxon>Prunus</taxon>
    </lineage>
</organism>